<geneLocation type="nucleomorph" evidence="1"/>
<sequence>MTFAKNRRNNYVYNLVSLNTLGLNQTNRRIFVLYKNKRDKTIKSFLRKKFKKNRVRYKIFNKTLLQIEYFSVFESKFLI</sequence>
<proteinExistence type="predicted"/>
<name>A0A0H5BLZ5_9EUKA</name>
<organism evidence="1">
    <name type="scientific">Amorphochlora amoebiformis</name>
    <dbReference type="NCBI Taxonomy" id="1561963"/>
    <lineage>
        <taxon>Eukaryota</taxon>
        <taxon>Sar</taxon>
        <taxon>Rhizaria</taxon>
        <taxon>Cercozoa</taxon>
        <taxon>Chlorarachniophyceae</taxon>
        <taxon>Amorphochlora</taxon>
    </lineage>
</organism>
<keyword evidence="1" id="KW-0542">Nucleomorph</keyword>
<protein>
    <submittedName>
        <fullName evidence="1">Uncharacterized protein</fullName>
    </submittedName>
</protein>
<dbReference type="EMBL" id="AB996604">
    <property type="protein sequence ID" value="BAS01992.1"/>
    <property type="molecule type" value="Genomic_DNA"/>
</dbReference>
<evidence type="ECO:0000313" key="1">
    <source>
        <dbReference type="EMBL" id="BAS01992.1"/>
    </source>
</evidence>
<accession>A0A0H5BLZ5</accession>
<dbReference type="AlphaFoldDB" id="A0A0H5BLZ5"/>
<reference evidence="1" key="1">
    <citation type="journal article" date="2015" name="Genome Biol. Evol.">
        <title>Nucleomorph Genome Sequences of Two Chlorarachniophytes, Amorphochlora amoebiformis and Lotharella vacuolata.</title>
        <authorList>
            <person name="Suzuki S."/>
            <person name="Shirato S."/>
            <person name="Hirakawa Y."/>
            <person name="Ishida K."/>
        </authorList>
    </citation>
    <scope>NUCLEOTIDE SEQUENCE</scope>
    <source>
        <strain evidence="1">CCMP2058</strain>
    </source>
</reference>